<accession>A0A1B4XX01</accession>
<evidence type="ECO:0000313" key="1">
    <source>
        <dbReference type="EMBL" id="BAV39346.1"/>
    </source>
</evidence>
<dbReference type="Proteomes" id="UP000224877">
    <property type="component" value="Segment"/>
</dbReference>
<proteinExistence type="predicted"/>
<dbReference type="GO" id="GO:0006352">
    <property type="term" value="P:DNA-templated transcription initiation"/>
    <property type="evidence" value="ECO:0007669"/>
    <property type="project" value="InterPro"/>
</dbReference>
<dbReference type="EMBL" id="LC168164">
    <property type="protein sequence ID" value="BAV39346.1"/>
    <property type="molecule type" value="Genomic_DNA"/>
</dbReference>
<gene>
    <name evidence="1" type="ORF">BPT24_222</name>
</gene>
<sequence>MAKNGFSTPERIIKLEQKYRNDDIVYTMNDTRKNRDILFAISYKVAVGVGKRIYNNNVSNSKIITLDDSIQNGYLGINEASNRWLQLKESERRKYYSFNAYATPWVNKYIQSFFEMNVFMISHPHNIIKDIREDFSFGSLDYSDAHNINDYFTDNDDFTDFDSLDGIDNSKLEFIRNIVGDYDYNFLLKYYDKSIPRTELAKIFDVDLNNKMKLLIQKIKIKTKKYEQV</sequence>
<reference evidence="1 2" key="1">
    <citation type="submission" date="2016-07" db="EMBL/GenBank/DDBJ databases">
        <title>Characterization of three bacteriophages infecting bacteria isolated from shrimp culture pond water.</title>
        <authorList>
            <person name="Khoa H.V."/>
        </authorList>
    </citation>
    <scope>NUCLEOTIDE SEQUENCE [LARGE SCALE GENOMIC DNA]</scope>
</reference>
<dbReference type="GO" id="GO:0003700">
    <property type="term" value="F:DNA-binding transcription factor activity"/>
    <property type="evidence" value="ECO:0007669"/>
    <property type="project" value="InterPro"/>
</dbReference>
<keyword evidence="2" id="KW-1185">Reference proteome</keyword>
<evidence type="ECO:0000313" key="2">
    <source>
        <dbReference type="Proteomes" id="UP000224877"/>
    </source>
</evidence>
<dbReference type="SUPFAM" id="SSF88946">
    <property type="entry name" value="Sigma2 domain of RNA polymerase sigma factors"/>
    <property type="match status" value="1"/>
</dbReference>
<dbReference type="InterPro" id="IPR013325">
    <property type="entry name" value="RNA_pol_sigma_r2"/>
</dbReference>
<dbReference type="Gene3D" id="1.10.1740.10">
    <property type="match status" value="1"/>
</dbReference>
<protein>
    <submittedName>
        <fullName evidence="1">Uncharacterized protein</fullName>
    </submittedName>
</protein>
<organism evidence="1 2">
    <name type="scientific">Tenacibaculum phage pT24</name>
    <dbReference type="NCBI Taxonomy" id="1880590"/>
    <lineage>
        <taxon>Viruses</taxon>
        <taxon>Duplodnaviria</taxon>
        <taxon>Heunggongvirae</taxon>
        <taxon>Uroviricota</taxon>
        <taxon>Caudoviricetes</taxon>
        <taxon>Kungbxnavirus</taxon>
        <taxon>Kungbxnavirus pT24</taxon>
    </lineage>
</organism>
<name>A0A1B4XX01_9CAUD</name>